<feature type="compositionally biased region" description="Basic and acidic residues" evidence="1">
    <location>
        <begin position="255"/>
        <end position="265"/>
    </location>
</feature>
<dbReference type="Pfam" id="PF19541">
    <property type="entry name" value="DUF6065"/>
    <property type="match status" value="1"/>
</dbReference>
<sequence>MTTPLDVPSNTIMAYVVPGVTHDVSQSIRPCKITRDWMDATPARYAYRCIPLTAANSMGWEILNPVDTEIVWDGKEKGDQLHFKVQRADPFAARPHFGGGTVTWYVPFIFRTPPDYGLIVAGPANQDKAGVVPLDAFIRTDWLSFPFTMNWRITQPDTKIVFKAGEPICRIFPYPLALLNEMKMEIRDLADDLGFMQQVQQWEVERRTNYQKQKDAEQQWAREGRKPELKELWNSQYAKGEGAENNKVKHQNMFKCEEPTNLRKK</sequence>
<organism evidence="2 3">
    <name type="scientific">Glaciecola siphonariae</name>
    <dbReference type="NCBI Taxonomy" id="521012"/>
    <lineage>
        <taxon>Bacteria</taxon>
        <taxon>Pseudomonadati</taxon>
        <taxon>Pseudomonadota</taxon>
        <taxon>Gammaproteobacteria</taxon>
        <taxon>Alteromonadales</taxon>
        <taxon>Alteromonadaceae</taxon>
        <taxon>Glaciecola</taxon>
    </lineage>
</organism>
<dbReference type="RefSeq" id="WP_382410937.1">
    <property type="nucleotide sequence ID" value="NZ_JBHSGU010000029.1"/>
</dbReference>
<dbReference type="EMBL" id="JBHSGU010000029">
    <property type="protein sequence ID" value="MFC4701966.1"/>
    <property type="molecule type" value="Genomic_DNA"/>
</dbReference>
<gene>
    <name evidence="2" type="ORF">ACFO4O_17610</name>
</gene>
<feature type="region of interest" description="Disordered" evidence="1">
    <location>
        <begin position="236"/>
        <end position="265"/>
    </location>
</feature>
<comment type="caution">
    <text evidence="2">The sequence shown here is derived from an EMBL/GenBank/DDBJ whole genome shotgun (WGS) entry which is preliminary data.</text>
</comment>
<accession>A0ABV9LZF2</accession>
<name>A0ABV9LZF2_9ALTE</name>
<proteinExistence type="predicted"/>
<reference evidence="3" key="1">
    <citation type="journal article" date="2019" name="Int. J. Syst. Evol. Microbiol.">
        <title>The Global Catalogue of Microorganisms (GCM) 10K type strain sequencing project: providing services to taxonomists for standard genome sequencing and annotation.</title>
        <authorList>
            <consortium name="The Broad Institute Genomics Platform"/>
            <consortium name="The Broad Institute Genome Sequencing Center for Infectious Disease"/>
            <person name="Wu L."/>
            <person name="Ma J."/>
        </authorList>
    </citation>
    <scope>NUCLEOTIDE SEQUENCE [LARGE SCALE GENOMIC DNA]</scope>
    <source>
        <strain evidence="3">KACC 12507</strain>
    </source>
</reference>
<evidence type="ECO:0000256" key="1">
    <source>
        <dbReference type="SAM" id="MobiDB-lite"/>
    </source>
</evidence>
<evidence type="ECO:0000313" key="3">
    <source>
        <dbReference type="Proteomes" id="UP001595897"/>
    </source>
</evidence>
<keyword evidence="3" id="KW-1185">Reference proteome</keyword>
<dbReference type="Proteomes" id="UP001595897">
    <property type="component" value="Unassembled WGS sequence"/>
</dbReference>
<evidence type="ECO:0000313" key="2">
    <source>
        <dbReference type="EMBL" id="MFC4701966.1"/>
    </source>
</evidence>
<protein>
    <submittedName>
        <fullName evidence="2">DUF6065 family protein</fullName>
    </submittedName>
</protein>
<dbReference type="InterPro" id="IPR045709">
    <property type="entry name" value="DUF6065"/>
</dbReference>